<feature type="region of interest" description="Disordered" evidence="1">
    <location>
        <begin position="1"/>
        <end position="88"/>
    </location>
</feature>
<protein>
    <submittedName>
        <fullName evidence="2">Uncharacterized protein</fullName>
    </submittedName>
</protein>
<organism evidence="2 3">
    <name type="scientific">Mesorhizobium huakuii</name>
    <dbReference type="NCBI Taxonomy" id="28104"/>
    <lineage>
        <taxon>Bacteria</taxon>
        <taxon>Pseudomonadati</taxon>
        <taxon>Pseudomonadota</taxon>
        <taxon>Alphaproteobacteria</taxon>
        <taxon>Hyphomicrobiales</taxon>
        <taxon>Phyllobacteriaceae</taxon>
        <taxon>Mesorhizobium</taxon>
    </lineage>
</organism>
<evidence type="ECO:0000256" key="1">
    <source>
        <dbReference type="SAM" id="MobiDB-lite"/>
    </source>
</evidence>
<gene>
    <name evidence="2" type="ORF">U0R22_005347</name>
</gene>
<sequence>MNDDSDQTKVIGKASRVNDNSADERDEPNPPAPATPRADTEPNKVEGNALRVNDNSVKGEASVLRQPRSARNDGACKQTEKFGVSIKR</sequence>
<keyword evidence="3" id="KW-1185">Reference proteome</keyword>
<dbReference type="RefSeq" id="WP_322416037.1">
    <property type="nucleotide sequence ID" value="NZ_CP139858.1"/>
</dbReference>
<proteinExistence type="predicted"/>
<accession>A0ABZ0VV28</accession>
<name>A0ABZ0VV28_9HYPH</name>
<reference evidence="2 3" key="1">
    <citation type="submission" date="2023-11" db="EMBL/GenBank/DDBJ databases">
        <authorList>
            <person name="Panchal A.K."/>
            <person name="Meaney J.S."/>
            <person name="Karas B.J."/>
            <person name="diCenzo G.C."/>
        </authorList>
    </citation>
    <scope>NUCLEOTIDE SEQUENCE [LARGE SCALE GENOMIC DNA]</scope>
    <source>
        <strain evidence="2 3">NZP2235</strain>
    </source>
</reference>
<dbReference type="Proteomes" id="UP001322481">
    <property type="component" value="Chromosome"/>
</dbReference>
<dbReference type="EMBL" id="CP139858">
    <property type="protein sequence ID" value="WQC01131.1"/>
    <property type="molecule type" value="Genomic_DNA"/>
</dbReference>
<evidence type="ECO:0000313" key="2">
    <source>
        <dbReference type="EMBL" id="WQC01131.1"/>
    </source>
</evidence>
<evidence type="ECO:0000313" key="3">
    <source>
        <dbReference type="Proteomes" id="UP001322481"/>
    </source>
</evidence>